<keyword evidence="7" id="KW-0915">Sodium</keyword>
<evidence type="ECO:0000256" key="12">
    <source>
        <dbReference type="SAM" id="Phobius"/>
    </source>
</evidence>
<feature type="transmembrane region" description="Helical" evidence="12">
    <location>
        <begin position="134"/>
        <end position="159"/>
    </location>
</feature>
<comment type="similarity">
    <text evidence="2 11">Belongs to the sodium:solute symporter (SSF) (TC 2.A.21) family.</text>
</comment>
<feature type="transmembrane region" description="Helical" evidence="12">
    <location>
        <begin position="308"/>
        <end position="334"/>
    </location>
</feature>
<keyword evidence="4" id="KW-1003">Cell membrane</keyword>
<evidence type="ECO:0000313" key="13">
    <source>
        <dbReference type="Ensembl" id="ENSOABP00000016989.2"/>
    </source>
</evidence>
<name>A0A668SQV5_OREAU</name>
<evidence type="ECO:0000256" key="8">
    <source>
        <dbReference type="ARBA" id="ARBA00023065"/>
    </source>
</evidence>
<feature type="transmembrane region" description="Helical" evidence="12">
    <location>
        <begin position="236"/>
        <end position="253"/>
    </location>
</feature>
<feature type="transmembrane region" description="Helical" evidence="12">
    <location>
        <begin position="15"/>
        <end position="37"/>
    </location>
</feature>
<feature type="transmembrane region" description="Helical" evidence="12">
    <location>
        <begin position="498"/>
        <end position="520"/>
    </location>
</feature>
<dbReference type="PANTHER" id="PTHR42985">
    <property type="entry name" value="SODIUM-COUPLED MONOCARBOXYLATE TRANSPORTER"/>
    <property type="match status" value="1"/>
</dbReference>
<feature type="transmembrane region" description="Helical" evidence="12">
    <location>
        <begin position="89"/>
        <end position="113"/>
    </location>
</feature>
<keyword evidence="5 12" id="KW-0812">Transmembrane</keyword>
<accession>A0A668SQV5</accession>
<dbReference type="GO" id="GO:0015730">
    <property type="term" value="P:propanoate transmembrane transport"/>
    <property type="evidence" value="ECO:0007669"/>
    <property type="project" value="TreeGrafter"/>
</dbReference>
<evidence type="ECO:0000256" key="9">
    <source>
        <dbReference type="ARBA" id="ARBA00023136"/>
    </source>
</evidence>
<evidence type="ECO:0000256" key="7">
    <source>
        <dbReference type="ARBA" id="ARBA00023053"/>
    </source>
</evidence>
<dbReference type="AlphaFoldDB" id="A0A668SQV5"/>
<dbReference type="InterPro" id="IPR051163">
    <property type="entry name" value="Sodium:Solute_Symporter_SSF"/>
</dbReference>
<dbReference type="GO" id="GO:0005886">
    <property type="term" value="C:plasma membrane"/>
    <property type="evidence" value="ECO:0007669"/>
    <property type="project" value="UniProtKB-SubCell"/>
</dbReference>
<evidence type="ECO:0000256" key="4">
    <source>
        <dbReference type="ARBA" id="ARBA00022475"/>
    </source>
</evidence>
<dbReference type="Proteomes" id="UP000472276">
    <property type="component" value="Unassembled WGS sequence"/>
</dbReference>
<keyword evidence="14" id="KW-1185">Reference proteome</keyword>
<evidence type="ECO:0000256" key="6">
    <source>
        <dbReference type="ARBA" id="ARBA00022989"/>
    </source>
</evidence>
<evidence type="ECO:0000256" key="10">
    <source>
        <dbReference type="ARBA" id="ARBA00023201"/>
    </source>
</evidence>
<feature type="transmembrane region" description="Helical" evidence="12">
    <location>
        <begin position="191"/>
        <end position="216"/>
    </location>
</feature>
<dbReference type="GO" id="GO:0005343">
    <property type="term" value="F:organic acid:sodium symporter activity"/>
    <property type="evidence" value="ECO:0007669"/>
    <property type="project" value="TreeGrafter"/>
</dbReference>
<feature type="transmembrane region" description="Helical" evidence="12">
    <location>
        <begin position="380"/>
        <end position="402"/>
    </location>
</feature>
<evidence type="ECO:0000256" key="3">
    <source>
        <dbReference type="ARBA" id="ARBA00022448"/>
    </source>
</evidence>
<keyword evidence="3" id="KW-0813">Transport</keyword>
<reference evidence="13" key="2">
    <citation type="submission" date="2025-09" db="UniProtKB">
        <authorList>
            <consortium name="Ensembl"/>
        </authorList>
    </citation>
    <scope>IDENTIFICATION</scope>
</reference>
<feature type="transmembrane region" description="Helical" evidence="12">
    <location>
        <begin position="57"/>
        <end position="77"/>
    </location>
</feature>
<feature type="transmembrane region" description="Helical" evidence="12">
    <location>
        <begin position="457"/>
        <end position="478"/>
    </location>
</feature>
<dbReference type="PANTHER" id="PTHR42985:SF10">
    <property type="entry name" value="SODIUM-COUPLED MONOCARBOXYLATE TRANSPORTER 1"/>
    <property type="match status" value="1"/>
</dbReference>
<keyword evidence="8" id="KW-0406">Ion transport</keyword>
<reference evidence="13" key="1">
    <citation type="submission" date="2025-08" db="UniProtKB">
        <authorList>
            <consortium name="Ensembl"/>
        </authorList>
    </citation>
    <scope>IDENTIFICATION</scope>
</reference>
<evidence type="ECO:0000256" key="5">
    <source>
        <dbReference type="ARBA" id="ARBA00022692"/>
    </source>
</evidence>
<organism evidence="13 14">
    <name type="scientific">Oreochromis aureus</name>
    <name type="common">Israeli tilapia</name>
    <name type="synonym">Chromis aureus</name>
    <dbReference type="NCBI Taxonomy" id="47969"/>
    <lineage>
        <taxon>Eukaryota</taxon>
        <taxon>Metazoa</taxon>
        <taxon>Chordata</taxon>
        <taxon>Craniata</taxon>
        <taxon>Vertebrata</taxon>
        <taxon>Euteleostomi</taxon>
        <taxon>Actinopterygii</taxon>
        <taxon>Neopterygii</taxon>
        <taxon>Teleostei</taxon>
        <taxon>Neoteleostei</taxon>
        <taxon>Acanthomorphata</taxon>
        <taxon>Ovalentaria</taxon>
        <taxon>Cichlomorphae</taxon>
        <taxon>Cichliformes</taxon>
        <taxon>Cichlidae</taxon>
        <taxon>African cichlids</taxon>
        <taxon>Pseudocrenilabrinae</taxon>
        <taxon>Oreochromini</taxon>
        <taxon>Oreochromis</taxon>
    </lineage>
</organism>
<sequence length="548" mass="60101">YRCRKGENPAVLSDVVIFDLTGADSLLLVSATIGLYYAKIGRGQPNTQEFLTGGRKLTALPVSLSLTFSVLSSVLLISIPVEVYRYGAIIGYTCFGHFLAQVFTSEIFLPVFYRLPITSTFQYLELRYNKVTRLLVTFLTFIQTLLLSGLVIYAPALALNQVTGWNLWGVIVVTGILCTVYCALGGMKAVVWIDVFQVGIMLAGLLCVLFKCLLLGGVSILSNSQQGGRLNFLERHTFWTIAFGGTLGWIMASGTSQTQVQRYNSCKSITHARIAVFISVVSYSLFLGSALLPYLVMDILKGYPGLPGLFLAAVYSGTLSTVSSIINTLAAVTVEDLIKPNVTLTDRQLLHISRALSTYLILLCVSMADLPSLMGLLAQVLLVCLQGGLFGLVFGFAASLFVSIGSMRSYADLEMTRPLSLSTEGCNFTTPGSFNWTTLNFSLTRHLLARNWHSPSYLYFSVIGFITTVIVGVIVSLYTGGLKQKVDPSLMLMKEDMLSYHLFKLIKYKVSAVVRIALYINKDQSGNRARITGPPLWCERSVTALVYK</sequence>
<keyword evidence="9 12" id="KW-0472">Membrane</keyword>
<feature type="transmembrane region" description="Helical" evidence="12">
    <location>
        <begin position="274"/>
        <end position="296"/>
    </location>
</feature>
<protein>
    <recommendedName>
        <fullName evidence="15">Solute carrier family 5 member 8</fullName>
    </recommendedName>
</protein>
<dbReference type="InterPro" id="IPR001734">
    <property type="entry name" value="Na/solute_symporter"/>
</dbReference>
<dbReference type="Ensembl" id="ENSOABT00000017518.2">
    <property type="protein sequence ID" value="ENSOABP00000016989.2"/>
    <property type="gene ID" value="ENSOABG00000008349.2"/>
</dbReference>
<evidence type="ECO:0000313" key="14">
    <source>
        <dbReference type="Proteomes" id="UP000472276"/>
    </source>
</evidence>
<dbReference type="Gene3D" id="1.20.1730.10">
    <property type="entry name" value="Sodium/glucose cotransporter"/>
    <property type="match status" value="1"/>
</dbReference>
<evidence type="ECO:0000256" key="1">
    <source>
        <dbReference type="ARBA" id="ARBA00004651"/>
    </source>
</evidence>
<dbReference type="Pfam" id="PF00474">
    <property type="entry name" value="SSF"/>
    <property type="match status" value="1"/>
</dbReference>
<keyword evidence="10" id="KW-0739">Sodium transport</keyword>
<evidence type="ECO:0000256" key="2">
    <source>
        <dbReference type="ARBA" id="ARBA00006434"/>
    </source>
</evidence>
<keyword evidence="6 12" id="KW-1133">Transmembrane helix</keyword>
<comment type="subcellular location">
    <subcellularLocation>
        <location evidence="1">Cell membrane</location>
        <topology evidence="1">Multi-pass membrane protein</topology>
    </subcellularLocation>
</comment>
<dbReference type="PROSITE" id="PS50283">
    <property type="entry name" value="NA_SOLUT_SYMP_3"/>
    <property type="match status" value="1"/>
</dbReference>
<evidence type="ECO:0000256" key="11">
    <source>
        <dbReference type="RuleBase" id="RU362091"/>
    </source>
</evidence>
<feature type="transmembrane region" description="Helical" evidence="12">
    <location>
        <begin position="355"/>
        <end position="374"/>
    </location>
</feature>
<evidence type="ECO:0008006" key="15">
    <source>
        <dbReference type="Google" id="ProtNLM"/>
    </source>
</evidence>
<feature type="transmembrane region" description="Helical" evidence="12">
    <location>
        <begin position="165"/>
        <end position="184"/>
    </location>
</feature>
<proteinExistence type="inferred from homology"/>
<dbReference type="GO" id="GO:0070062">
    <property type="term" value="C:extracellular exosome"/>
    <property type="evidence" value="ECO:0007669"/>
    <property type="project" value="TreeGrafter"/>
</dbReference>
<dbReference type="InterPro" id="IPR038377">
    <property type="entry name" value="Na/Glc_symporter_sf"/>
</dbReference>